<feature type="transmembrane region" description="Helical" evidence="1">
    <location>
        <begin position="117"/>
        <end position="142"/>
    </location>
</feature>
<reference evidence="3 4" key="1">
    <citation type="journal article" date="2019" name="Int. J. Syst. Evol. Microbiol.">
        <title>The Global Catalogue of Microorganisms (GCM) 10K type strain sequencing project: providing services to taxonomists for standard genome sequencing and annotation.</title>
        <authorList>
            <consortium name="The Broad Institute Genomics Platform"/>
            <consortium name="The Broad Institute Genome Sequencing Center for Infectious Disease"/>
            <person name="Wu L."/>
            <person name="Ma J."/>
        </authorList>
    </citation>
    <scope>NUCLEOTIDE SEQUENCE [LARGE SCALE GENOMIC DNA]</scope>
    <source>
        <strain evidence="3 4">XZYJT29</strain>
    </source>
</reference>
<dbReference type="Proteomes" id="UP001596432">
    <property type="component" value="Unassembled WGS sequence"/>
</dbReference>
<comment type="caution">
    <text evidence="3">The sequence shown here is derived from an EMBL/GenBank/DDBJ whole genome shotgun (WGS) entry which is preliminary data.</text>
</comment>
<name>A0ABD5Y4N9_9EURY</name>
<dbReference type="EMBL" id="JBHTAS010000001">
    <property type="protein sequence ID" value="MFC7141276.1"/>
    <property type="molecule type" value="Genomic_DNA"/>
</dbReference>
<evidence type="ECO:0000313" key="4">
    <source>
        <dbReference type="Proteomes" id="UP001596432"/>
    </source>
</evidence>
<keyword evidence="4" id="KW-1185">Reference proteome</keyword>
<organism evidence="3 4">
    <name type="scientific">Halosimplex aquaticum</name>
    <dbReference type="NCBI Taxonomy" id="3026162"/>
    <lineage>
        <taxon>Archaea</taxon>
        <taxon>Methanobacteriati</taxon>
        <taxon>Methanobacteriota</taxon>
        <taxon>Stenosarchaea group</taxon>
        <taxon>Halobacteria</taxon>
        <taxon>Halobacteriales</taxon>
        <taxon>Haloarculaceae</taxon>
        <taxon>Halosimplex</taxon>
    </lineage>
</organism>
<evidence type="ECO:0000256" key="1">
    <source>
        <dbReference type="SAM" id="Phobius"/>
    </source>
</evidence>
<keyword evidence="1" id="KW-0472">Membrane</keyword>
<protein>
    <recommendedName>
        <fullName evidence="2">DUF7979 domain-containing protein</fullName>
    </recommendedName>
</protein>
<gene>
    <name evidence="3" type="ORF">ACFQMA_15730</name>
</gene>
<proteinExistence type="predicted"/>
<accession>A0ABD5Y4N9</accession>
<dbReference type="Pfam" id="PF25934">
    <property type="entry name" value="DUF7979"/>
    <property type="match status" value="1"/>
</dbReference>
<feature type="domain" description="DUF7979" evidence="2">
    <location>
        <begin position="38"/>
        <end position="104"/>
    </location>
</feature>
<dbReference type="GeneID" id="78821585"/>
<dbReference type="InterPro" id="IPR058285">
    <property type="entry name" value="DUF7979"/>
</dbReference>
<evidence type="ECO:0000313" key="3">
    <source>
        <dbReference type="EMBL" id="MFC7141276.1"/>
    </source>
</evidence>
<sequence>MAARTVAFVGGGALALLVGLSLMGLGLYVSLSSTCGTNYVVDVRPADDVADTPEPVVDYGNLTDRQQHAFDAGRSGSDRSFGRRESIARLDEAVVVHGGDRYVTEVRAAECPKPETWLYYAGGLLSVVGVFAALFGIVPYVYD</sequence>
<dbReference type="RefSeq" id="WP_274322362.1">
    <property type="nucleotide sequence ID" value="NZ_CP118158.1"/>
</dbReference>
<dbReference type="AlphaFoldDB" id="A0ABD5Y4N9"/>
<feature type="transmembrane region" description="Helical" evidence="1">
    <location>
        <begin position="6"/>
        <end position="29"/>
    </location>
</feature>
<keyword evidence="1" id="KW-0812">Transmembrane</keyword>
<evidence type="ECO:0000259" key="2">
    <source>
        <dbReference type="Pfam" id="PF25934"/>
    </source>
</evidence>
<keyword evidence="1" id="KW-1133">Transmembrane helix</keyword>